<organism evidence="1">
    <name type="scientific">marine sediment metagenome</name>
    <dbReference type="NCBI Taxonomy" id="412755"/>
    <lineage>
        <taxon>unclassified sequences</taxon>
        <taxon>metagenomes</taxon>
        <taxon>ecological metagenomes</taxon>
    </lineage>
</organism>
<comment type="caution">
    <text evidence="1">The sequence shown here is derived from an EMBL/GenBank/DDBJ whole genome shotgun (WGS) entry which is preliminary data.</text>
</comment>
<feature type="non-terminal residue" evidence="1">
    <location>
        <position position="161"/>
    </location>
</feature>
<dbReference type="EMBL" id="LAZR01028883">
    <property type="protein sequence ID" value="KKL61229.1"/>
    <property type="molecule type" value="Genomic_DNA"/>
</dbReference>
<gene>
    <name evidence="1" type="ORF">LCGC14_2197410</name>
</gene>
<reference evidence="1" key="1">
    <citation type="journal article" date="2015" name="Nature">
        <title>Complex archaea that bridge the gap between prokaryotes and eukaryotes.</title>
        <authorList>
            <person name="Spang A."/>
            <person name="Saw J.H."/>
            <person name="Jorgensen S.L."/>
            <person name="Zaremba-Niedzwiedzka K."/>
            <person name="Martijn J."/>
            <person name="Lind A.E."/>
            <person name="van Eijk R."/>
            <person name="Schleper C."/>
            <person name="Guy L."/>
            <person name="Ettema T.J."/>
        </authorList>
    </citation>
    <scope>NUCLEOTIDE SEQUENCE</scope>
</reference>
<proteinExistence type="predicted"/>
<dbReference type="AlphaFoldDB" id="A0A0F9DHV8"/>
<sequence length="161" mass="19263">MFSFEQFIFDLFDKNRITQLSYSNMMKILVDFNKSMRSCFKTLITHWIKRPRANDYETVIHDTIFSNYIKMIGTRLHYPDNVHLALAAYYVNIRNLKYTSHNYTFYTDDLSFLDNKLEQVINIPNLKIKKINYEKTRKLLYNSSTGSFDIPKEVLKFIPSD</sequence>
<protein>
    <submittedName>
        <fullName evidence="1">Uncharacterized protein</fullName>
    </submittedName>
</protein>
<evidence type="ECO:0000313" key="1">
    <source>
        <dbReference type="EMBL" id="KKL61229.1"/>
    </source>
</evidence>
<name>A0A0F9DHV8_9ZZZZ</name>
<accession>A0A0F9DHV8</accession>